<evidence type="ECO:0000313" key="3">
    <source>
        <dbReference type="Proteomes" id="UP000245119"/>
    </source>
</evidence>
<name>A0A2T7PRT9_POMCA</name>
<evidence type="ECO:0000256" key="1">
    <source>
        <dbReference type="SAM" id="MobiDB-lite"/>
    </source>
</evidence>
<protein>
    <submittedName>
        <fullName evidence="2">Uncharacterized protein</fullName>
    </submittedName>
</protein>
<reference evidence="2 3" key="1">
    <citation type="submission" date="2018-04" db="EMBL/GenBank/DDBJ databases">
        <title>The genome of golden apple snail Pomacea canaliculata provides insight into stress tolerance and invasive adaptation.</title>
        <authorList>
            <person name="Liu C."/>
            <person name="Liu B."/>
            <person name="Ren Y."/>
            <person name="Zhang Y."/>
            <person name="Wang H."/>
            <person name="Li S."/>
            <person name="Jiang F."/>
            <person name="Yin L."/>
            <person name="Zhang G."/>
            <person name="Qian W."/>
            <person name="Fan W."/>
        </authorList>
    </citation>
    <scope>NUCLEOTIDE SEQUENCE [LARGE SCALE GENOMIC DNA]</scope>
    <source>
        <strain evidence="2">SZHN2017</strain>
        <tissue evidence="2">Muscle</tissue>
    </source>
</reference>
<organism evidence="2 3">
    <name type="scientific">Pomacea canaliculata</name>
    <name type="common">Golden apple snail</name>
    <dbReference type="NCBI Taxonomy" id="400727"/>
    <lineage>
        <taxon>Eukaryota</taxon>
        <taxon>Metazoa</taxon>
        <taxon>Spiralia</taxon>
        <taxon>Lophotrochozoa</taxon>
        <taxon>Mollusca</taxon>
        <taxon>Gastropoda</taxon>
        <taxon>Caenogastropoda</taxon>
        <taxon>Architaenioglossa</taxon>
        <taxon>Ampullarioidea</taxon>
        <taxon>Ampullariidae</taxon>
        <taxon>Pomacea</taxon>
    </lineage>
</organism>
<keyword evidence="3" id="KW-1185">Reference proteome</keyword>
<feature type="region of interest" description="Disordered" evidence="1">
    <location>
        <begin position="66"/>
        <end position="94"/>
    </location>
</feature>
<sequence>MTSCSPESRSQDRSGLNQQKFMLCGEVSGLCSWGNLADISLTQEFLTNLQKSAWSQHGSMVAVNRHVNADAEDSSQMQSSRPPPTPMSEQTSALTGWDNHLNLSLVAKQKVVCKHAADILKEETVE</sequence>
<dbReference type="AlphaFoldDB" id="A0A2T7PRT9"/>
<dbReference type="EMBL" id="PZQS01000002">
    <property type="protein sequence ID" value="PVD36143.1"/>
    <property type="molecule type" value="Genomic_DNA"/>
</dbReference>
<comment type="caution">
    <text evidence="2">The sequence shown here is derived from an EMBL/GenBank/DDBJ whole genome shotgun (WGS) entry which is preliminary data.</text>
</comment>
<gene>
    <name evidence="2" type="ORF">C0Q70_03116</name>
</gene>
<proteinExistence type="predicted"/>
<accession>A0A2T7PRT9</accession>
<dbReference type="Proteomes" id="UP000245119">
    <property type="component" value="Linkage Group LG2"/>
</dbReference>
<evidence type="ECO:0000313" key="2">
    <source>
        <dbReference type="EMBL" id="PVD36143.1"/>
    </source>
</evidence>